<gene>
    <name evidence="1" type="ORF">SAMN04515656_104140</name>
</gene>
<dbReference type="RefSeq" id="WP_090305271.1">
    <property type="nucleotide sequence ID" value="NZ_FNRK01000004.1"/>
</dbReference>
<accession>A0A1H3YW96</accession>
<protein>
    <submittedName>
        <fullName evidence="1">Major capsid protein, N4-gp56 family</fullName>
    </submittedName>
</protein>
<dbReference type="OrthoDB" id="2065410at2"/>
<dbReference type="STRING" id="81409.SAMN04515656_104140"/>
<reference evidence="1 2" key="1">
    <citation type="submission" date="2016-10" db="EMBL/GenBank/DDBJ databases">
        <authorList>
            <person name="de Groot N.N."/>
        </authorList>
    </citation>
    <scope>NUCLEOTIDE SEQUENCE [LARGE SCALE GENOMIC DNA]</scope>
    <source>
        <strain evidence="1 2">SR12</strain>
    </source>
</reference>
<dbReference type="Pfam" id="PF25209">
    <property type="entry name" value="Phage_capsid_4"/>
    <property type="match status" value="1"/>
</dbReference>
<dbReference type="AlphaFoldDB" id="A0A1H3YW96"/>
<evidence type="ECO:0000313" key="1">
    <source>
        <dbReference type="EMBL" id="SEA15776.1"/>
    </source>
</evidence>
<dbReference type="NCBIfam" id="TIGR04387">
    <property type="entry name" value="capsid_maj_N4"/>
    <property type="match status" value="1"/>
</dbReference>
<keyword evidence="2" id="KW-1185">Reference proteome</keyword>
<sequence length="337" mass="35938">MSTTMLSDLINPQVMADMITAKVSKKIVVTPFARLDATLAGQPGDTVTVPSYAYIGDAEDVAEGVACGTVKLATSTKTFTIKKAMKAVEITDEAVLSGYGNPVGETNNQLAKAIASKVDNDAIAALKDAQLVYDGSAAIIGYNPIVEAVDIFDEEVQSDKVMFVNPKQLTQLRKDANFISADKYNNSVIMNGEIGMIAGTRIVPSKKVTGNEAVAAHYVFCQSTDTGAKKCVAASPGSDEILLTTVQATLAAAKVDDYVKQISAVSANTYYECPIIKLENDAETEDEAAALTIFLKRETNVETDRVSLARKTDISADRIYGVALTNQSKVVMAHIKM</sequence>
<dbReference type="SUPFAM" id="SSF56563">
    <property type="entry name" value="Major capsid protein gp5"/>
    <property type="match status" value="1"/>
</dbReference>
<proteinExistence type="predicted"/>
<evidence type="ECO:0000313" key="2">
    <source>
        <dbReference type="Proteomes" id="UP000199394"/>
    </source>
</evidence>
<dbReference type="EMBL" id="FNRK01000004">
    <property type="protein sequence ID" value="SEA15776.1"/>
    <property type="molecule type" value="Genomic_DNA"/>
</dbReference>
<dbReference type="Proteomes" id="UP000199394">
    <property type="component" value="Unassembled WGS sequence"/>
</dbReference>
<name>A0A1H3YW96_9FIRM</name>
<organism evidence="1 2">
    <name type="scientific">Eubacterium aggregans</name>
    <dbReference type="NCBI Taxonomy" id="81409"/>
    <lineage>
        <taxon>Bacteria</taxon>
        <taxon>Bacillati</taxon>
        <taxon>Bacillota</taxon>
        <taxon>Clostridia</taxon>
        <taxon>Eubacteriales</taxon>
        <taxon>Eubacteriaceae</taxon>
        <taxon>Eubacterium</taxon>
    </lineage>
</organism>